<evidence type="ECO:0000256" key="4">
    <source>
        <dbReference type="ARBA" id="ARBA00022448"/>
    </source>
</evidence>
<dbReference type="InterPro" id="IPR019049">
    <property type="entry name" value="Nucleoporin_prot_Ndc1/Nup"/>
</dbReference>
<dbReference type="EMBL" id="JAVRRL010000102">
    <property type="protein sequence ID" value="KAK5107915.1"/>
    <property type="molecule type" value="Genomic_DNA"/>
</dbReference>
<evidence type="ECO:0000256" key="1">
    <source>
        <dbReference type="ARBA" id="ARBA00004232"/>
    </source>
</evidence>
<feature type="transmembrane region" description="Helical" evidence="14">
    <location>
        <begin position="57"/>
        <end position="84"/>
    </location>
</feature>
<evidence type="ECO:0000256" key="6">
    <source>
        <dbReference type="ARBA" id="ARBA00022816"/>
    </source>
</evidence>
<dbReference type="GO" id="GO:0005816">
    <property type="term" value="C:spindle pole body"/>
    <property type="evidence" value="ECO:0007669"/>
    <property type="project" value="TreeGrafter"/>
</dbReference>
<evidence type="ECO:0000256" key="8">
    <source>
        <dbReference type="ARBA" id="ARBA00022989"/>
    </source>
</evidence>
<dbReference type="Pfam" id="PF09531">
    <property type="entry name" value="Ndc1_Nup"/>
    <property type="match status" value="1"/>
</dbReference>
<keyword evidence="8 14" id="KW-1133">Transmembrane helix</keyword>
<keyword evidence="10" id="KW-0906">Nuclear pore complex</keyword>
<organism evidence="15 16">
    <name type="scientific">Meristemomyces frigidus</name>
    <dbReference type="NCBI Taxonomy" id="1508187"/>
    <lineage>
        <taxon>Eukaryota</taxon>
        <taxon>Fungi</taxon>
        <taxon>Dikarya</taxon>
        <taxon>Ascomycota</taxon>
        <taxon>Pezizomycotina</taxon>
        <taxon>Dothideomycetes</taxon>
        <taxon>Dothideomycetidae</taxon>
        <taxon>Mycosphaerellales</taxon>
        <taxon>Teratosphaeriaceae</taxon>
        <taxon>Meristemomyces</taxon>
    </lineage>
</organism>
<evidence type="ECO:0000256" key="3">
    <source>
        <dbReference type="ARBA" id="ARBA00005760"/>
    </source>
</evidence>
<evidence type="ECO:0000256" key="11">
    <source>
        <dbReference type="ARBA" id="ARBA00023136"/>
    </source>
</evidence>
<evidence type="ECO:0000313" key="16">
    <source>
        <dbReference type="Proteomes" id="UP001310890"/>
    </source>
</evidence>
<reference evidence="15" key="1">
    <citation type="submission" date="2023-08" db="EMBL/GenBank/DDBJ databases">
        <title>Black Yeasts Isolated from many extreme environments.</title>
        <authorList>
            <person name="Coleine C."/>
            <person name="Stajich J.E."/>
            <person name="Selbmann L."/>
        </authorList>
    </citation>
    <scope>NUCLEOTIDE SEQUENCE</scope>
    <source>
        <strain evidence="15">CCFEE 5401</strain>
    </source>
</reference>
<dbReference type="GO" id="GO:0106166">
    <property type="term" value="F:spindle pole body-nuclear membrane anchor activity"/>
    <property type="evidence" value="ECO:0007669"/>
    <property type="project" value="TreeGrafter"/>
</dbReference>
<gene>
    <name evidence="15" type="ORF">LTR62_000575</name>
</gene>
<sequence length="664" mass="74287">MTTPASQPTATPPAIPTARPYKDFLTPLLHRRFTHAALLLLAQCYLYAIILSPSSSLLWRLLPIGLSGIRTLLIFMPALAVFIIRVMNMHIGRRTSTSPVETIVQRALDSRAWATAFWYIFSACFFGELYIWSRTKDADLGWIDYGRSYERPKVNENPVLLRSIYVMLAIAQTGLHLWRDYDRIEVEETEARESRQIEGAVVSGPMHLLVLQSQTILGRVLRLVMPGIVFCVPVYFLFVRQTMWNCLAYPIAKTMLGRHLPSNEGPTAISGAGKLLWQAVSSSAMLVVLWEFSNAVFGTYVAQLPLKRSETLTADIKDAAGRVISKSVDPNGSLIRGFKAKKDLPRSFALWELILIVTRYDARRQTIFAEVDRAGGSTWSQVSSYCLDEISAVSTRIRRSQEPLQAVQTSQPQQDQPQQQQQQYGLPKIAQQQVHNDGQVVQQRIGKVDAMQTVGNFAKIVGQQQHGQTSSVLHYGQLAIEYGLNKTNARQALSNNGIQSKLQEYGLQFLQTPVGEPLRRTFANQVEAVVLGVPYSNGINIIHASRALVQLAVRSFQEDRYGQVSPSIPNIIRTYTDVLSSITRFIASLPPHWTDVAFTDGQRDLDRNEGLREVKDVADVLREGLEEVVLAFGEYADNIGLSRVEMRLAREAIGKCGGRGMVQR</sequence>
<feature type="transmembrane region" description="Helical" evidence="14">
    <location>
        <begin position="33"/>
        <end position="51"/>
    </location>
</feature>
<evidence type="ECO:0000256" key="14">
    <source>
        <dbReference type="SAM" id="Phobius"/>
    </source>
</evidence>
<keyword evidence="7" id="KW-0653">Protein transport</keyword>
<evidence type="ECO:0000256" key="10">
    <source>
        <dbReference type="ARBA" id="ARBA00023132"/>
    </source>
</evidence>
<dbReference type="PANTHER" id="PTHR13269:SF6">
    <property type="entry name" value="NUCLEOPORIN NDC1"/>
    <property type="match status" value="1"/>
</dbReference>
<feature type="region of interest" description="Disordered" evidence="13">
    <location>
        <begin position="401"/>
        <end position="425"/>
    </location>
</feature>
<feature type="transmembrane region" description="Helical" evidence="14">
    <location>
        <begin position="112"/>
        <end position="132"/>
    </location>
</feature>
<evidence type="ECO:0008006" key="17">
    <source>
        <dbReference type="Google" id="ProtNLM"/>
    </source>
</evidence>
<dbReference type="PANTHER" id="PTHR13269">
    <property type="entry name" value="NUCLEOPORIN NDC1"/>
    <property type="match status" value="1"/>
</dbReference>
<name>A0AAN7YMW0_9PEZI</name>
<evidence type="ECO:0000313" key="15">
    <source>
        <dbReference type="EMBL" id="KAK5107915.1"/>
    </source>
</evidence>
<dbReference type="Proteomes" id="UP001310890">
    <property type="component" value="Unassembled WGS sequence"/>
</dbReference>
<protein>
    <recommendedName>
        <fullName evidence="17">Nucleoporin protein Ndc1-Nup</fullName>
    </recommendedName>
</protein>
<dbReference type="GO" id="GO:0070762">
    <property type="term" value="C:nuclear pore transmembrane ring"/>
    <property type="evidence" value="ECO:0007669"/>
    <property type="project" value="TreeGrafter"/>
</dbReference>
<evidence type="ECO:0000256" key="5">
    <source>
        <dbReference type="ARBA" id="ARBA00022692"/>
    </source>
</evidence>
<comment type="caution">
    <text evidence="15">The sequence shown here is derived from an EMBL/GenBank/DDBJ whole genome shotgun (WGS) entry which is preliminary data.</text>
</comment>
<evidence type="ECO:0000256" key="7">
    <source>
        <dbReference type="ARBA" id="ARBA00022927"/>
    </source>
</evidence>
<keyword evidence="4" id="KW-0813">Transport</keyword>
<dbReference type="GO" id="GO:0006999">
    <property type="term" value="P:nuclear pore organization"/>
    <property type="evidence" value="ECO:0007669"/>
    <property type="project" value="TreeGrafter"/>
</dbReference>
<dbReference type="GO" id="GO:0070631">
    <property type="term" value="P:spindle pole body localization"/>
    <property type="evidence" value="ECO:0007669"/>
    <property type="project" value="TreeGrafter"/>
</dbReference>
<comment type="subcellular location">
    <subcellularLocation>
        <location evidence="1">Nucleus membrane</location>
        <topology evidence="1">Multi-pass membrane protein</topology>
    </subcellularLocation>
    <subcellularLocation>
        <location evidence="2">Nucleus</location>
        <location evidence="2">Nuclear pore complex</location>
    </subcellularLocation>
</comment>
<feature type="compositionally biased region" description="Low complexity" evidence="13">
    <location>
        <begin position="411"/>
        <end position="423"/>
    </location>
</feature>
<dbReference type="GO" id="GO:0031965">
    <property type="term" value="C:nuclear membrane"/>
    <property type="evidence" value="ECO:0007669"/>
    <property type="project" value="UniProtKB-SubCell"/>
</dbReference>
<dbReference type="AlphaFoldDB" id="A0AAN7YMW0"/>
<keyword evidence="5 14" id="KW-0812">Transmembrane</keyword>
<evidence type="ECO:0000256" key="9">
    <source>
        <dbReference type="ARBA" id="ARBA00023010"/>
    </source>
</evidence>
<keyword evidence="12" id="KW-0539">Nucleus</keyword>
<feature type="transmembrane region" description="Helical" evidence="14">
    <location>
        <begin position="159"/>
        <end position="178"/>
    </location>
</feature>
<evidence type="ECO:0000256" key="2">
    <source>
        <dbReference type="ARBA" id="ARBA00004567"/>
    </source>
</evidence>
<keyword evidence="11 14" id="KW-0472">Membrane</keyword>
<accession>A0AAN7YMW0</accession>
<proteinExistence type="inferred from homology"/>
<evidence type="ECO:0000256" key="13">
    <source>
        <dbReference type="SAM" id="MobiDB-lite"/>
    </source>
</evidence>
<keyword evidence="6" id="KW-0509">mRNA transport</keyword>
<keyword evidence="9" id="KW-0811">Translocation</keyword>
<dbReference type="GO" id="GO:0051028">
    <property type="term" value="P:mRNA transport"/>
    <property type="evidence" value="ECO:0007669"/>
    <property type="project" value="UniProtKB-KW"/>
</dbReference>
<dbReference type="GO" id="GO:0015031">
    <property type="term" value="P:protein transport"/>
    <property type="evidence" value="ECO:0007669"/>
    <property type="project" value="UniProtKB-KW"/>
</dbReference>
<comment type="similarity">
    <text evidence="3">Belongs to the NDC1 family.</text>
</comment>
<feature type="transmembrane region" description="Helical" evidence="14">
    <location>
        <begin position="220"/>
        <end position="238"/>
    </location>
</feature>
<evidence type="ECO:0000256" key="12">
    <source>
        <dbReference type="ARBA" id="ARBA00023242"/>
    </source>
</evidence>